<protein>
    <submittedName>
        <fullName evidence="5">Cerato-platanin</fullName>
    </submittedName>
</protein>
<dbReference type="InterPro" id="IPR036908">
    <property type="entry name" value="RlpA-like_sf"/>
</dbReference>
<keyword evidence="4" id="KW-0732">Signal</keyword>
<dbReference type="Pfam" id="PF07249">
    <property type="entry name" value="Cerato-platanin"/>
    <property type="match status" value="1"/>
</dbReference>
<dbReference type="CDD" id="cd22778">
    <property type="entry name" value="DPBB_CEPL-like"/>
    <property type="match status" value="1"/>
</dbReference>
<dbReference type="STRING" id="42249.A0A317SNN1"/>
<evidence type="ECO:0000313" key="6">
    <source>
        <dbReference type="Proteomes" id="UP000246991"/>
    </source>
</evidence>
<feature type="chain" id="PRO_5016299809" evidence="4">
    <location>
        <begin position="20"/>
        <end position="145"/>
    </location>
</feature>
<comment type="caution">
    <text evidence="5">The sequence shown here is derived from an EMBL/GenBank/DDBJ whole genome shotgun (WGS) entry which is preliminary data.</text>
</comment>
<dbReference type="InterPro" id="IPR010829">
    <property type="entry name" value="Cerato-platanin"/>
</dbReference>
<dbReference type="SUPFAM" id="SSF50685">
    <property type="entry name" value="Barwin-like endoglucanases"/>
    <property type="match status" value="1"/>
</dbReference>
<evidence type="ECO:0000256" key="3">
    <source>
        <dbReference type="ARBA" id="ARBA00022525"/>
    </source>
</evidence>
<evidence type="ECO:0000256" key="2">
    <source>
        <dbReference type="ARBA" id="ARBA00010421"/>
    </source>
</evidence>
<name>A0A317SNN1_9PEZI</name>
<evidence type="ECO:0000256" key="1">
    <source>
        <dbReference type="ARBA" id="ARBA00004613"/>
    </source>
</evidence>
<dbReference type="AlphaFoldDB" id="A0A317SNN1"/>
<gene>
    <name evidence="5" type="ORF">C7212DRAFT_280312</name>
</gene>
<reference evidence="5 6" key="1">
    <citation type="submission" date="2018-03" db="EMBL/GenBank/DDBJ databases">
        <title>Genomes of Pezizomycetes fungi and the evolution of truffles.</title>
        <authorList>
            <person name="Murat C."/>
            <person name="Payen T."/>
            <person name="Noel B."/>
            <person name="Kuo A."/>
            <person name="Martin F.M."/>
        </authorList>
    </citation>
    <scope>NUCLEOTIDE SEQUENCE [LARGE SCALE GENOMIC DNA]</scope>
    <source>
        <strain evidence="5">091103-1</strain>
    </source>
</reference>
<keyword evidence="3" id="KW-0964">Secreted</keyword>
<comment type="subcellular location">
    <subcellularLocation>
        <location evidence="1">Secreted</location>
    </subcellularLocation>
</comment>
<dbReference type="Proteomes" id="UP000246991">
    <property type="component" value="Unassembled WGS sequence"/>
</dbReference>
<dbReference type="OrthoDB" id="4898945at2759"/>
<evidence type="ECO:0000256" key="4">
    <source>
        <dbReference type="SAM" id="SignalP"/>
    </source>
</evidence>
<dbReference type="Gene3D" id="2.40.40.10">
    <property type="entry name" value="RlpA-like domain"/>
    <property type="match status" value="1"/>
</dbReference>
<sequence length="145" mass="14843">MQFSTAIVSLLAMAASTFAQVATTAGYDRVYDNGSLSTLSLACSDGPNGLFSKGYPTLGSLPGFPLVGAIETISGWNSPNCGKCYKVTYTATGASINIIGVDSAARGIVMSLGALDQLTGNLGEAVGRVDVTYVETARTDCGFHA</sequence>
<evidence type="ECO:0000313" key="5">
    <source>
        <dbReference type="EMBL" id="PWW76094.1"/>
    </source>
</evidence>
<comment type="similarity">
    <text evidence="2">Belongs to the cerato-platanin family.</text>
</comment>
<dbReference type="GO" id="GO:0005576">
    <property type="term" value="C:extracellular region"/>
    <property type="evidence" value="ECO:0007669"/>
    <property type="project" value="UniProtKB-SubCell"/>
</dbReference>
<proteinExistence type="inferred from homology"/>
<dbReference type="EMBL" id="PYWC01000038">
    <property type="protein sequence ID" value="PWW76094.1"/>
    <property type="molecule type" value="Genomic_DNA"/>
</dbReference>
<organism evidence="5 6">
    <name type="scientific">Tuber magnatum</name>
    <name type="common">white Piedmont truffle</name>
    <dbReference type="NCBI Taxonomy" id="42249"/>
    <lineage>
        <taxon>Eukaryota</taxon>
        <taxon>Fungi</taxon>
        <taxon>Dikarya</taxon>
        <taxon>Ascomycota</taxon>
        <taxon>Pezizomycotina</taxon>
        <taxon>Pezizomycetes</taxon>
        <taxon>Pezizales</taxon>
        <taxon>Tuberaceae</taxon>
        <taxon>Tuber</taxon>
    </lineage>
</organism>
<feature type="signal peptide" evidence="4">
    <location>
        <begin position="1"/>
        <end position="19"/>
    </location>
</feature>
<keyword evidence="6" id="KW-1185">Reference proteome</keyword>
<accession>A0A317SNN1</accession>